<name>A0A636LIG9_SALET</name>
<dbReference type="EMBL" id="AAMJTU010000060">
    <property type="protein sequence ID" value="EDI0829723.1"/>
    <property type="molecule type" value="Genomic_DNA"/>
</dbReference>
<gene>
    <name evidence="1" type="ORF">CC874_18350</name>
</gene>
<reference evidence="1" key="1">
    <citation type="submission" date="2018-07" db="EMBL/GenBank/DDBJ databases">
        <authorList>
            <person name="Ashton P.M."/>
            <person name="Dallman T."/>
            <person name="Nair S."/>
            <person name="De Pinna E."/>
            <person name="Peters T."/>
            <person name="Grant K."/>
        </authorList>
    </citation>
    <scope>NUCLEOTIDE SEQUENCE</scope>
    <source>
        <strain evidence="1">348754</strain>
    </source>
</reference>
<organism evidence="1">
    <name type="scientific">Salmonella enterica subsp. enterica serovar Brancaster</name>
    <dbReference type="NCBI Taxonomy" id="2511819"/>
    <lineage>
        <taxon>Bacteria</taxon>
        <taxon>Pseudomonadati</taxon>
        <taxon>Pseudomonadota</taxon>
        <taxon>Gammaproteobacteria</taxon>
        <taxon>Enterobacterales</taxon>
        <taxon>Enterobacteriaceae</taxon>
        <taxon>Salmonella</taxon>
    </lineage>
</organism>
<proteinExistence type="predicted"/>
<feature type="non-terminal residue" evidence="1">
    <location>
        <position position="1"/>
    </location>
</feature>
<comment type="caution">
    <text evidence="1">The sequence shown here is derived from an EMBL/GenBank/DDBJ whole genome shotgun (WGS) entry which is preliminary data.</text>
</comment>
<accession>A0A636LIG9</accession>
<evidence type="ECO:0000313" key="1">
    <source>
        <dbReference type="EMBL" id="EDI0829723.1"/>
    </source>
</evidence>
<sequence length="33" mass="4174">DVWRWLEQINYPQQEQQVMNNRRDGYESFSRSI</sequence>
<dbReference type="AlphaFoldDB" id="A0A636LIG9"/>
<protein>
    <submittedName>
        <fullName evidence="1">Trehalose-6-phosphate phosphatase</fullName>
    </submittedName>
</protein>